<dbReference type="InterPro" id="IPR029052">
    <property type="entry name" value="Metallo-depent_PP-like"/>
</dbReference>
<evidence type="ECO:0000313" key="3">
    <source>
        <dbReference type="Proteomes" id="UP000094598"/>
    </source>
</evidence>
<name>A0AAC9HJ38_NEOTH</name>
<dbReference type="Proteomes" id="UP000094598">
    <property type="component" value="Chromosome"/>
</dbReference>
<gene>
    <name evidence="1" type="ORF">Maut_02265</name>
    <name evidence="2" type="ORF">MTAT_20380</name>
</gene>
<proteinExistence type="predicted"/>
<reference evidence="2 4" key="2">
    <citation type="submission" date="2019-05" db="EMBL/GenBank/DDBJ databases">
        <title>Genome sequence of Moorella thermoacetica ATCC 33924.</title>
        <authorList>
            <person name="Poehlein A."/>
            <person name="Bengelsdorf F.R."/>
            <person name="Duerre P."/>
            <person name="Daniel R."/>
        </authorList>
    </citation>
    <scope>NUCLEOTIDE SEQUENCE [LARGE SCALE GENOMIC DNA]</scope>
    <source>
        <strain evidence="2 4">ATCC 33924</strain>
    </source>
</reference>
<keyword evidence="4" id="KW-1185">Reference proteome</keyword>
<evidence type="ECO:0000313" key="4">
    <source>
        <dbReference type="Proteomes" id="UP000322283"/>
    </source>
</evidence>
<dbReference type="EMBL" id="VCDX01000006">
    <property type="protein sequence ID" value="TYL12796.1"/>
    <property type="molecule type" value="Genomic_DNA"/>
</dbReference>
<evidence type="ECO:0000313" key="2">
    <source>
        <dbReference type="EMBL" id="TYL12796.1"/>
    </source>
</evidence>
<protein>
    <recommendedName>
        <fullName evidence="5">Calcineurin-like phosphoesterase domain-containing protein</fullName>
    </recommendedName>
</protein>
<dbReference type="RefSeq" id="WP_069590480.1">
    <property type="nucleotide sequence ID" value="NZ_CP017019.1"/>
</dbReference>
<dbReference type="EMBL" id="CP017019">
    <property type="protein sequence ID" value="AOQ24693.1"/>
    <property type="molecule type" value="Genomic_DNA"/>
</dbReference>
<reference evidence="1 3" key="1">
    <citation type="submission" date="2016-08" db="EMBL/GenBank/DDBJ databases">
        <title>Moorella thermoacetica DSM 103132.</title>
        <authorList>
            <person name="Jendresen C.B."/>
            <person name="Redl S.M."/>
            <person name="Jensen T.O."/>
            <person name="Nielsen A.T."/>
        </authorList>
    </citation>
    <scope>NUCLEOTIDE SEQUENCE [LARGE SCALE GENOMIC DNA]</scope>
    <source>
        <strain evidence="1 3">DSM 103132</strain>
    </source>
</reference>
<accession>A0AAC9HJ38</accession>
<dbReference type="AlphaFoldDB" id="A0AAC9HJ38"/>
<sequence>MTINERLQQILENLGYQAGNSVSPLLQERARTDPEQKQVYVHNLKPASGVVRLIPLGDIHLGLKSSRLDVFKRFLDYLLANDCYTICLGDQVENATRTSVGLGMYEEDFHLQDQLDAMALLLEPVAKAGKLLGIHEGNHEHRAAVAAGLHPMRILADRLQVPYLGYQGYHKFIVGKEIYHVFTAHNRGGGRTVAGKIKAAEDADQIAFCDVYITGHSHIIDHHYKPIFYIDDATNTLCCRLRHYVICGSFLSYWGSYAEMQLLPPAAIGAPEIIFSADKHLVQVIT</sequence>
<evidence type="ECO:0000313" key="1">
    <source>
        <dbReference type="EMBL" id="AOQ24693.1"/>
    </source>
</evidence>
<organism evidence="1 3">
    <name type="scientific">Neomoorella thermoacetica</name>
    <name type="common">Clostridium thermoaceticum</name>
    <dbReference type="NCBI Taxonomy" id="1525"/>
    <lineage>
        <taxon>Bacteria</taxon>
        <taxon>Bacillati</taxon>
        <taxon>Bacillota</taxon>
        <taxon>Clostridia</taxon>
        <taxon>Neomoorellales</taxon>
        <taxon>Neomoorellaceae</taxon>
        <taxon>Neomoorella</taxon>
    </lineage>
</organism>
<dbReference type="Proteomes" id="UP000322283">
    <property type="component" value="Unassembled WGS sequence"/>
</dbReference>
<dbReference type="SUPFAM" id="SSF56300">
    <property type="entry name" value="Metallo-dependent phosphatases"/>
    <property type="match status" value="1"/>
</dbReference>
<evidence type="ECO:0008006" key="5">
    <source>
        <dbReference type="Google" id="ProtNLM"/>
    </source>
</evidence>